<dbReference type="EMBL" id="HBFB01025236">
    <property type="protein sequence ID" value="CAD8688774.1"/>
    <property type="molecule type" value="Transcribed_RNA"/>
</dbReference>
<dbReference type="SUPFAM" id="SSF53254">
    <property type="entry name" value="Phosphoglycerate mutase-like"/>
    <property type="match status" value="1"/>
</dbReference>
<dbReference type="PROSITE" id="PS00778">
    <property type="entry name" value="HIS_ACID_PHOSPHAT_2"/>
    <property type="match status" value="1"/>
</dbReference>
<keyword evidence="2" id="KW-0732">Signal</keyword>
<dbReference type="InterPro" id="IPR029033">
    <property type="entry name" value="His_PPase_superfam"/>
</dbReference>
<dbReference type="InterPro" id="IPR033379">
    <property type="entry name" value="Acid_Pase_AS"/>
</dbReference>
<proteinExistence type="inferred from homology"/>
<evidence type="ECO:0000256" key="2">
    <source>
        <dbReference type="SAM" id="SignalP"/>
    </source>
</evidence>
<dbReference type="InterPro" id="IPR050645">
    <property type="entry name" value="Histidine_acid_phosphatase"/>
</dbReference>
<dbReference type="PANTHER" id="PTHR11567:SF207">
    <property type="entry name" value="LYSOPHOSPHATIDIC ACID PHOSPHATASE TYPE 6"/>
    <property type="match status" value="1"/>
</dbReference>
<dbReference type="AlphaFoldDB" id="A0A7S0RVV4"/>
<reference evidence="3" key="1">
    <citation type="submission" date="2021-01" db="EMBL/GenBank/DDBJ databases">
        <authorList>
            <person name="Corre E."/>
            <person name="Pelletier E."/>
            <person name="Niang G."/>
            <person name="Scheremetjew M."/>
            <person name="Finn R."/>
            <person name="Kale V."/>
            <person name="Holt S."/>
            <person name="Cochrane G."/>
            <person name="Meng A."/>
            <person name="Brown T."/>
            <person name="Cohen L."/>
        </authorList>
    </citation>
    <scope>NUCLEOTIDE SEQUENCE</scope>
    <source>
        <strain evidence="3">SAG 11-49</strain>
    </source>
</reference>
<comment type="similarity">
    <text evidence="1">Belongs to the histidine acid phosphatase family.</text>
</comment>
<protein>
    <recommendedName>
        <fullName evidence="4">Acid phosphatase</fullName>
    </recommendedName>
</protein>
<dbReference type="InterPro" id="IPR000560">
    <property type="entry name" value="His_Pase_clade-2"/>
</dbReference>
<evidence type="ECO:0000256" key="1">
    <source>
        <dbReference type="ARBA" id="ARBA00005375"/>
    </source>
</evidence>
<sequence length="497" mass="51859">MLLSGSKLNLPLLLVICGILQRSVYADDKLVFASPTQTLGTDDELDKGMPVGAQLQFTSVVFRDVARTPLTDRYLHKEVSWTGCSFDLSKAPELLLTAPGGTQLPPKDGADAQKHAALKGGCGMGMVTKAGYEQGVALGAWLRRRYTATHKLLPAGASQLYVRTSYHNRTMLAMRAVLAGLGGSQGAAPAASSLTLPRSVQGVASPPGSEVMYANVGRCRALGRNMRAAEKDAHTPGEGFEEEGRDAAQSVRMFLKLPEHDSHSWVSWKRLLDAIMCLEANGLPTYDGMNEVMAGVINREATQRVQTVIGPSCPPEAVPSGSQLCHGLIQLGIGPLVGALGAQVTAAAKCAEQGWGGDCASTPRLALYSGHDTSLLPLSAAFGVPLTQWPGFGASMTLELWSLPGGGDKPQLHVRLLYNGRVMDAFGKAGLMPLAGFDLGVLRRFGVASADHHKQLCNAAPGAAGGAAAAAGAGAAEEKGMGHVGHVVGAMEQRGGP</sequence>
<organism evidence="3">
    <name type="scientific">Chlamydomonas leiostraca</name>
    <dbReference type="NCBI Taxonomy" id="1034604"/>
    <lineage>
        <taxon>Eukaryota</taxon>
        <taxon>Viridiplantae</taxon>
        <taxon>Chlorophyta</taxon>
        <taxon>core chlorophytes</taxon>
        <taxon>Chlorophyceae</taxon>
        <taxon>CS clade</taxon>
        <taxon>Chlamydomonadales</taxon>
        <taxon>Chlamydomonadaceae</taxon>
        <taxon>Chlamydomonas</taxon>
    </lineage>
</organism>
<dbReference type="CDD" id="cd07061">
    <property type="entry name" value="HP_HAP_like"/>
    <property type="match status" value="1"/>
</dbReference>
<evidence type="ECO:0008006" key="4">
    <source>
        <dbReference type="Google" id="ProtNLM"/>
    </source>
</evidence>
<dbReference type="PANTHER" id="PTHR11567">
    <property type="entry name" value="ACID PHOSPHATASE-RELATED"/>
    <property type="match status" value="1"/>
</dbReference>
<name>A0A7S0RVV4_9CHLO</name>
<feature type="signal peptide" evidence="2">
    <location>
        <begin position="1"/>
        <end position="26"/>
    </location>
</feature>
<dbReference type="Pfam" id="PF00328">
    <property type="entry name" value="His_Phos_2"/>
    <property type="match status" value="1"/>
</dbReference>
<accession>A0A7S0RVV4</accession>
<gene>
    <name evidence="3" type="ORF">CLEI1391_LOCUS14148</name>
</gene>
<dbReference type="GO" id="GO:0016791">
    <property type="term" value="F:phosphatase activity"/>
    <property type="evidence" value="ECO:0007669"/>
    <property type="project" value="TreeGrafter"/>
</dbReference>
<feature type="chain" id="PRO_5031360732" description="Acid phosphatase" evidence="2">
    <location>
        <begin position="27"/>
        <end position="497"/>
    </location>
</feature>
<dbReference type="Gene3D" id="3.40.50.1240">
    <property type="entry name" value="Phosphoglycerate mutase-like"/>
    <property type="match status" value="1"/>
</dbReference>
<evidence type="ECO:0000313" key="3">
    <source>
        <dbReference type="EMBL" id="CAD8688774.1"/>
    </source>
</evidence>